<evidence type="ECO:0000313" key="4">
    <source>
        <dbReference type="Proteomes" id="UP001224644"/>
    </source>
</evidence>
<dbReference type="PANTHER" id="PTHR34001">
    <property type="entry name" value="BLL7405 PROTEIN"/>
    <property type="match status" value="1"/>
</dbReference>
<accession>A0ABT8BEJ9</accession>
<comment type="similarity">
    <text evidence="1">Belongs to the Omp25/RopB family.</text>
</comment>
<organism evidence="3 4">
    <name type="scientific">Methylobacterium adhaesivum</name>
    <dbReference type="NCBI Taxonomy" id="333297"/>
    <lineage>
        <taxon>Bacteria</taxon>
        <taxon>Pseudomonadati</taxon>
        <taxon>Pseudomonadota</taxon>
        <taxon>Alphaproteobacteria</taxon>
        <taxon>Hyphomicrobiales</taxon>
        <taxon>Methylobacteriaceae</taxon>
        <taxon>Methylobacterium</taxon>
    </lineage>
</organism>
<keyword evidence="4" id="KW-1185">Reference proteome</keyword>
<evidence type="ECO:0000313" key="3">
    <source>
        <dbReference type="EMBL" id="MDN3590537.1"/>
    </source>
</evidence>
<dbReference type="EMBL" id="JAUFPX010000005">
    <property type="protein sequence ID" value="MDN3590537.1"/>
    <property type="molecule type" value="Genomic_DNA"/>
</dbReference>
<dbReference type="SUPFAM" id="SSF56925">
    <property type="entry name" value="OMPA-like"/>
    <property type="match status" value="1"/>
</dbReference>
<proteinExistence type="inferred from homology"/>
<dbReference type="RefSeq" id="WP_238225930.1">
    <property type="nucleotide sequence ID" value="NZ_BPQD01000015.1"/>
</dbReference>
<feature type="chain" id="PRO_5045880592" evidence="2">
    <location>
        <begin position="23"/>
        <end position="302"/>
    </location>
</feature>
<comment type="caution">
    <text evidence="3">The sequence shown here is derived from an EMBL/GenBank/DDBJ whole genome shotgun (WGS) entry which is preliminary data.</text>
</comment>
<dbReference type="InterPro" id="IPR051692">
    <property type="entry name" value="OMP-like"/>
</dbReference>
<evidence type="ECO:0000256" key="2">
    <source>
        <dbReference type="SAM" id="SignalP"/>
    </source>
</evidence>
<gene>
    <name evidence="3" type="ORF">QWZ12_07905</name>
</gene>
<protein>
    <submittedName>
        <fullName evidence="3">Outer membrane beta-barrel protein</fullName>
    </submittedName>
</protein>
<evidence type="ECO:0000256" key="1">
    <source>
        <dbReference type="ARBA" id="ARBA00038306"/>
    </source>
</evidence>
<dbReference type="PANTHER" id="PTHR34001:SF3">
    <property type="entry name" value="BLL7405 PROTEIN"/>
    <property type="match status" value="1"/>
</dbReference>
<dbReference type="InterPro" id="IPR011250">
    <property type="entry name" value="OMP/PagP_B-barrel"/>
</dbReference>
<name>A0ABT8BEJ9_9HYPH</name>
<feature type="signal peptide" evidence="2">
    <location>
        <begin position="1"/>
        <end position="22"/>
    </location>
</feature>
<reference evidence="4" key="1">
    <citation type="journal article" date="2019" name="Int. J. Syst. Evol. Microbiol.">
        <title>The Global Catalogue of Microorganisms (GCM) 10K type strain sequencing project: providing services to taxonomists for standard genome sequencing and annotation.</title>
        <authorList>
            <consortium name="The Broad Institute Genomics Platform"/>
            <consortium name="The Broad Institute Genome Sequencing Center for Infectious Disease"/>
            <person name="Wu L."/>
            <person name="Ma J."/>
        </authorList>
    </citation>
    <scope>NUCLEOTIDE SEQUENCE [LARGE SCALE GENOMIC DNA]</scope>
    <source>
        <strain evidence="4">CECT 7069</strain>
    </source>
</reference>
<dbReference type="Gene3D" id="2.40.160.20">
    <property type="match status" value="1"/>
</dbReference>
<keyword evidence="2" id="KW-0732">Signal</keyword>
<sequence>MRTLTFAILTTLALGGAFPVQAADLDYGVLRGPDYEPPAPSIDWNGVYFGGHGGYTSGALGFTTTFQTLVAGNLKSTSAEEVLGASSLLTARSARVGGGSYGAFTGFNYQFDEAVVGLEADYTRFERGGATSDAIKRSATASTGFYETVELKGLASTTIEDYGTIRARGGWAFGSFLPFVTGGLAIGRAQVVDRVEIKSYGYDQTTYRANQALTTGSPAYVNNHGYATFLQKDPAGSTVDSPMVLGRATTKVVGGIALGGGLEYALTQNFILRGEYQYVLFNDFDGHKVNLNTVRGGAAVKF</sequence>
<dbReference type="Proteomes" id="UP001224644">
    <property type="component" value="Unassembled WGS sequence"/>
</dbReference>